<dbReference type="OrthoDB" id="3556805at2"/>
<accession>A0A542DML7</accession>
<dbReference type="RefSeq" id="WP_142000025.1">
    <property type="nucleotide sequence ID" value="NZ_VFML01000001.1"/>
</dbReference>
<protein>
    <submittedName>
        <fullName evidence="1">Uncharacterized protein</fullName>
    </submittedName>
</protein>
<reference evidence="1 2" key="1">
    <citation type="submission" date="2019-06" db="EMBL/GenBank/DDBJ databases">
        <title>Sequencing the genomes of 1000 actinobacteria strains.</title>
        <authorList>
            <person name="Klenk H.-P."/>
        </authorList>
    </citation>
    <scope>NUCLEOTIDE SEQUENCE [LARGE SCALE GENOMIC DNA]</scope>
    <source>
        <strain evidence="1 2">DSM 45679</strain>
    </source>
</reference>
<organism evidence="1 2">
    <name type="scientific">Amycolatopsis cihanbeyliensis</name>
    <dbReference type="NCBI Taxonomy" id="1128664"/>
    <lineage>
        <taxon>Bacteria</taxon>
        <taxon>Bacillati</taxon>
        <taxon>Actinomycetota</taxon>
        <taxon>Actinomycetes</taxon>
        <taxon>Pseudonocardiales</taxon>
        <taxon>Pseudonocardiaceae</taxon>
        <taxon>Amycolatopsis</taxon>
    </lineage>
</organism>
<proteinExistence type="predicted"/>
<name>A0A542DML7_AMYCI</name>
<evidence type="ECO:0000313" key="1">
    <source>
        <dbReference type="EMBL" id="TQJ04338.1"/>
    </source>
</evidence>
<evidence type="ECO:0000313" key="2">
    <source>
        <dbReference type="Proteomes" id="UP000320876"/>
    </source>
</evidence>
<sequence length="81" mass="9121">MSLDELHRLLAAVHSGMADARAHFDRARGLLQESRRAIVDAQAQAQPWLPPQLANAFDQLDTQTGRLDNADELLNRYEARL</sequence>
<dbReference type="Proteomes" id="UP000320876">
    <property type="component" value="Unassembled WGS sequence"/>
</dbReference>
<dbReference type="AlphaFoldDB" id="A0A542DML7"/>
<dbReference type="EMBL" id="VFML01000001">
    <property type="protein sequence ID" value="TQJ04338.1"/>
    <property type="molecule type" value="Genomic_DNA"/>
</dbReference>
<gene>
    <name evidence="1" type="ORF">FB471_4125</name>
</gene>
<keyword evidence="2" id="KW-1185">Reference proteome</keyword>
<comment type="caution">
    <text evidence="1">The sequence shown here is derived from an EMBL/GenBank/DDBJ whole genome shotgun (WGS) entry which is preliminary data.</text>
</comment>